<dbReference type="EMBL" id="JADIMS010000039">
    <property type="protein sequence ID" value="MBO8449914.1"/>
    <property type="molecule type" value="Genomic_DNA"/>
</dbReference>
<gene>
    <name evidence="4 6 7" type="primary">rplM</name>
    <name evidence="7" type="ORF">IAA96_02290</name>
</gene>
<evidence type="ECO:0000313" key="8">
    <source>
        <dbReference type="Proteomes" id="UP000823616"/>
    </source>
</evidence>
<dbReference type="GO" id="GO:0022625">
    <property type="term" value="C:cytosolic large ribosomal subunit"/>
    <property type="evidence" value="ECO:0007669"/>
    <property type="project" value="TreeGrafter"/>
</dbReference>
<evidence type="ECO:0000313" key="7">
    <source>
        <dbReference type="EMBL" id="MBO8449914.1"/>
    </source>
</evidence>
<comment type="caution">
    <text evidence="7">The sequence shown here is derived from an EMBL/GenBank/DDBJ whole genome shotgun (WGS) entry which is preliminary data.</text>
</comment>
<dbReference type="AlphaFoldDB" id="A0A9D9ELY4"/>
<comment type="function">
    <text evidence="4 6">This protein is one of the early assembly proteins of the 50S ribosomal subunit, although it is not seen to bind rRNA by itself. It is important during the early stages of 50S assembly.</text>
</comment>
<dbReference type="NCBIfam" id="TIGR01066">
    <property type="entry name" value="rplM_bact"/>
    <property type="match status" value="1"/>
</dbReference>
<evidence type="ECO:0000256" key="3">
    <source>
        <dbReference type="ARBA" id="ARBA00023274"/>
    </source>
</evidence>
<dbReference type="PIRSF" id="PIRSF002181">
    <property type="entry name" value="Ribosomal_L13"/>
    <property type="match status" value="1"/>
</dbReference>
<organism evidence="7 8">
    <name type="scientific">Candidatus Avitreponema avistercoris</name>
    <dbReference type="NCBI Taxonomy" id="2840705"/>
    <lineage>
        <taxon>Bacteria</taxon>
        <taxon>Pseudomonadati</taxon>
        <taxon>Spirochaetota</taxon>
        <taxon>Spirochaetia</taxon>
        <taxon>Spirochaetales</taxon>
        <taxon>Candidatus Avitreponema</taxon>
    </lineage>
</organism>
<dbReference type="InterPro" id="IPR005823">
    <property type="entry name" value="Ribosomal_uL13_bac-type"/>
</dbReference>
<dbReference type="InterPro" id="IPR005822">
    <property type="entry name" value="Ribosomal_uL13"/>
</dbReference>
<evidence type="ECO:0000256" key="4">
    <source>
        <dbReference type="HAMAP-Rule" id="MF_01366"/>
    </source>
</evidence>
<protein>
    <recommendedName>
        <fullName evidence="4">Large ribosomal subunit protein uL13</fullName>
    </recommendedName>
</protein>
<comment type="subunit">
    <text evidence="4">Part of the 50S ribosomal subunit.</text>
</comment>
<dbReference type="CDD" id="cd00392">
    <property type="entry name" value="Ribosomal_L13"/>
    <property type="match status" value="1"/>
</dbReference>
<dbReference type="PROSITE" id="PS00783">
    <property type="entry name" value="RIBOSOMAL_L13"/>
    <property type="match status" value="1"/>
</dbReference>
<proteinExistence type="inferred from homology"/>
<dbReference type="PANTHER" id="PTHR11545:SF2">
    <property type="entry name" value="LARGE RIBOSOMAL SUBUNIT PROTEIN UL13M"/>
    <property type="match status" value="1"/>
</dbReference>
<name>A0A9D9ELY4_9SPIR</name>
<keyword evidence="2 4" id="KW-0689">Ribosomal protein</keyword>
<evidence type="ECO:0000256" key="1">
    <source>
        <dbReference type="ARBA" id="ARBA00006227"/>
    </source>
</evidence>
<dbReference type="GO" id="GO:0006412">
    <property type="term" value="P:translation"/>
    <property type="evidence" value="ECO:0007669"/>
    <property type="project" value="UniProtKB-UniRule"/>
</dbReference>
<accession>A0A9D9ELY4</accession>
<dbReference type="InterPro" id="IPR036899">
    <property type="entry name" value="Ribosomal_uL13_sf"/>
</dbReference>
<keyword evidence="3 4" id="KW-0687">Ribonucleoprotein</keyword>
<evidence type="ECO:0000256" key="5">
    <source>
        <dbReference type="RuleBase" id="RU003877"/>
    </source>
</evidence>
<dbReference type="InterPro" id="IPR023563">
    <property type="entry name" value="Ribosomal_uL13_CS"/>
</dbReference>
<dbReference type="GO" id="GO:0017148">
    <property type="term" value="P:negative regulation of translation"/>
    <property type="evidence" value="ECO:0007669"/>
    <property type="project" value="TreeGrafter"/>
</dbReference>
<reference evidence="7" key="2">
    <citation type="journal article" date="2021" name="PeerJ">
        <title>Extensive microbial diversity within the chicken gut microbiome revealed by metagenomics and culture.</title>
        <authorList>
            <person name="Gilroy R."/>
            <person name="Ravi A."/>
            <person name="Getino M."/>
            <person name="Pursley I."/>
            <person name="Horton D.L."/>
            <person name="Alikhan N.F."/>
            <person name="Baker D."/>
            <person name="Gharbi K."/>
            <person name="Hall N."/>
            <person name="Watson M."/>
            <person name="Adriaenssens E.M."/>
            <person name="Foster-Nyarko E."/>
            <person name="Jarju S."/>
            <person name="Secka A."/>
            <person name="Antonio M."/>
            <person name="Oren A."/>
            <person name="Chaudhuri R.R."/>
            <person name="La Ragione R."/>
            <person name="Hildebrand F."/>
            <person name="Pallen M.J."/>
        </authorList>
    </citation>
    <scope>NUCLEOTIDE SEQUENCE</scope>
    <source>
        <strain evidence="7">B3-4054</strain>
    </source>
</reference>
<dbReference type="PANTHER" id="PTHR11545">
    <property type="entry name" value="RIBOSOMAL PROTEIN L13"/>
    <property type="match status" value="1"/>
</dbReference>
<sequence length="142" mass="15590">MKTIFVNEKDADRRWYLIDAADKPVGRVAAKVASLLRGKHKAAFAPNQECGDYVVVVNAGKAAMTGAKPENKMYHHHTGFPGGLRSVNYQKLLQRHPESPLLLAVKGMLPKGRLGRKLLSNVKIYAGAEHPHAAQNPVTMEI</sequence>
<dbReference type="Proteomes" id="UP000823616">
    <property type="component" value="Unassembled WGS sequence"/>
</dbReference>
<comment type="similarity">
    <text evidence="1 4 5">Belongs to the universal ribosomal protein uL13 family.</text>
</comment>
<dbReference type="GO" id="GO:0003735">
    <property type="term" value="F:structural constituent of ribosome"/>
    <property type="evidence" value="ECO:0007669"/>
    <property type="project" value="InterPro"/>
</dbReference>
<dbReference type="Gene3D" id="3.90.1180.10">
    <property type="entry name" value="Ribosomal protein L13"/>
    <property type="match status" value="1"/>
</dbReference>
<evidence type="ECO:0000256" key="2">
    <source>
        <dbReference type="ARBA" id="ARBA00022980"/>
    </source>
</evidence>
<dbReference type="GO" id="GO:0003729">
    <property type="term" value="F:mRNA binding"/>
    <property type="evidence" value="ECO:0007669"/>
    <property type="project" value="TreeGrafter"/>
</dbReference>
<dbReference type="HAMAP" id="MF_01366">
    <property type="entry name" value="Ribosomal_uL13"/>
    <property type="match status" value="1"/>
</dbReference>
<dbReference type="SUPFAM" id="SSF52161">
    <property type="entry name" value="Ribosomal protein L13"/>
    <property type="match status" value="1"/>
</dbReference>
<evidence type="ECO:0000256" key="6">
    <source>
        <dbReference type="RuleBase" id="RU003878"/>
    </source>
</evidence>
<reference evidence="7" key="1">
    <citation type="submission" date="2020-10" db="EMBL/GenBank/DDBJ databases">
        <authorList>
            <person name="Gilroy R."/>
        </authorList>
    </citation>
    <scope>NUCLEOTIDE SEQUENCE</scope>
    <source>
        <strain evidence="7">B3-4054</strain>
    </source>
</reference>
<dbReference type="Pfam" id="PF00572">
    <property type="entry name" value="Ribosomal_L13"/>
    <property type="match status" value="1"/>
</dbReference>